<feature type="region of interest" description="Disordered" evidence="14">
    <location>
        <begin position="61"/>
        <end position="81"/>
    </location>
</feature>
<evidence type="ECO:0000256" key="6">
    <source>
        <dbReference type="ARBA" id="ARBA00022692"/>
    </source>
</evidence>
<protein>
    <recommendedName>
        <fullName evidence="4">RING-type E3 ubiquitin transferase</fullName>
        <ecNumber evidence="4">2.3.2.27</ecNumber>
    </recommendedName>
</protein>
<comment type="caution">
    <text evidence="17">The sequence shown here is derived from an EMBL/GenBank/DDBJ whole genome shotgun (WGS) entry which is preliminary data.</text>
</comment>
<dbReference type="FunFam" id="3.30.40.10:FF:000187">
    <property type="entry name" value="E3 ubiquitin-protein ligase ATL6"/>
    <property type="match status" value="1"/>
</dbReference>
<gene>
    <name evidence="17" type="ORF">ZIOFF_053564</name>
</gene>
<evidence type="ECO:0000256" key="13">
    <source>
        <dbReference type="PROSITE-ProRule" id="PRU00175"/>
    </source>
</evidence>
<dbReference type="EC" id="2.3.2.27" evidence="4"/>
<evidence type="ECO:0000313" key="17">
    <source>
        <dbReference type="EMBL" id="KAG6485036.1"/>
    </source>
</evidence>
<accession>A0A8J5FSY3</accession>
<evidence type="ECO:0000313" key="18">
    <source>
        <dbReference type="Proteomes" id="UP000734854"/>
    </source>
</evidence>
<dbReference type="InterPro" id="IPR001841">
    <property type="entry name" value="Znf_RING"/>
</dbReference>
<organism evidence="17 18">
    <name type="scientific">Zingiber officinale</name>
    <name type="common">Ginger</name>
    <name type="synonym">Amomum zingiber</name>
    <dbReference type="NCBI Taxonomy" id="94328"/>
    <lineage>
        <taxon>Eukaryota</taxon>
        <taxon>Viridiplantae</taxon>
        <taxon>Streptophyta</taxon>
        <taxon>Embryophyta</taxon>
        <taxon>Tracheophyta</taxon>
        <taxon>Spermatophyta</taxon>
        <taxon>Magnoliopsida</taxon>
        <taxon>Liliopsida</taxon>
        <taxon>Zingiberales</taxon>
        <taxon>Zingiberaceae</taxon>
        <taxon>Zingiber</taxon>
    </lineage>
</organism>
<evidence type="ECO:0000256" key="4">
    <source>
        <dbReference type="ARBA" id="ARBA00012483"/>
    </source>
</evidence>
<evidence type="ECO:0000256" key="2">
    <source>
        <dbReference type="ARBA" id="ARBA00004167"/>
    </source>
</evidence>
<dbReference type="SMART" id="SM00184">
    <property type="entry name" value="RING"/>
    <property type="match status" value="1"/>
</dbReference>
<evidence type="ECO:0000256" key="11">
    <source>
        <dbReference type="ARBA" id="ARBA00022989"/>
    </source>
</evidence>
<dbReference type="PANTHER" id="PTHR46539">
    <property type="entry name" value="E3 UBIQUITIN-PROTEIN LIGASE ATL42"/>
    <property type="match status" value="1"/>
</dbReference>
<evidence type="ECO:0000256" key="3">
    <source>
        <dbReference type="ARBA" id="ARBA00004906"/>
    </source>
</evidence>
<dbReference type="Proteomes" id="UP000734854">
    <property type="component" value="Unassembled WGS sequence"/>
</dbReference>
<keyword evidence="5" id="KW-0808">Transferase</keyword>
<evidence type="ECO:0000256" key="5">
    <source>
        <dbReference type="ARBA" id="ARBA00022679"/>
    </source>
</evidence>
<dbReference type="Pfam" id="PF13639">
    <property type="entry name" value="zf-RING_2"/>
    <property type="match status" value="1"/>
</dbReference>
<comment type="catalytic activity">
    <reaction evidence="1">
        <text>S-ubiquitinyl-[E2 ubiquitin-conjugating enzyme]-L-cysteine + [acceptor protein]-L-lysine = [E2 ubiquitin-conjugating enzyme]-L-cysteine + N(6)-ubiquitinyl-[acceptor protein]-L-lysine.</text>
        <dbReference type="EC" id="2.3.2.27"/>
    </reaction>
</comment>
<keyword evidence="7" id="KW-0479">Metal-binding</keyword>
<keyword evidence="18" id="KW-1185">Reference proteome</keyword>
<dbReference type="AlphaFoldDB" id="A0A8J5FSY3"/>
<evidence type="ECO:0000256" key="7">
    <source>
        <dbReference type="ARBA" id="ARBA00022723"/>
    </source>
</evidence>
<dbReference type="SUPFAM" id="SSF57850">
    <property type="entry name" value="RING/U-box"/>
    <property type="match status" value="1"/>
</dbReference>
<comment type="subcellular location">
    <subcellularLocation>
        <location evidence="2">Membrane</location>
        <topology evidence="2">Single-pass membrane protein</topology>
    </subcellularLocation>
</comment>
<dbReference type="GO" id="GO:0016020">
    <property type="term" value="C:membrane"/>
    <property type="evidence" value="ECO:0007669"/>
    <property type="project" value="UniProtKB-SubCell"/>
</dbReference>
<dbReference type="EMBL" id="JACMSC010000015">
    <property type="protein sequence ID" value="KAG6485036.1"/>
    <property type="molecule type" value="Genomic_DNA"/>
</dbReference>
<feature type="transmembrane region" description="Helical" evidence="15">
    <location>
        <begin position="216"/>
        <end position="238"/>
    </location>
</feature>
<keyword evidence="6 15" id="KW-0812">Transmembrane</keyword>
<reference evidence="17 18" key="1">
    <citation type="submission" date="2020-08" db="EMBL/GenBank/DDBJ databases">
        <title>Plant Genome Project.</title>
        <authorList>
            <person name="Zhang R.-G."/>
        </authorList>
    </citation>
    <scope>NUCLEOTIDE SEQUENCE [LARGE SCALE GENOMIC DNA]</scope>
    <source>
        <tissue evidence="17">Rhizome</tissue>
    </source>
</reference>
<dbReference type="GO" id="GO:0008270">
    <property type="term" value="F:zinc ion binding"/>
    <property type="evidence" value="ECO:0007669"/>
    <property type="project" value="UniProtKB-KW"/>
</dbReference>
<evidence type="ECO:0000256" key="9">
    <source>
        <dbReference type="ARBA" id="ARBA00022786"/>
    </source>
</evidence>
<evidence type="ECO:0000256" key="15">
    <source>
        <dbReference type="SAM" id="Phobius"/>
    </source>
</evidence>
<evidence type="ECO:0000259" key="16">
    <source>
        <dbReference type="PROSITE" id="PS50089"/>
    </source>
</evidence>
<dbReference type="GO" id="GO:0061630">
    <property type="term" value="F:ubiquitin protein ligase activity"/>
    <property type="evidence" value="ECO:0007669"/>
    <property type="project" value="UniProtKB-EC"/>
</dbReference>
<evidence type="ECO:0000256" key="1">
    <source>
        <dbReference type="ARBA" id="ARBA00000900"/>
    </source>
</evidence>
<dbReference type="PROSITE" id="PS50089">
    <property type="entry name" value="ZF_RING_2"/>
    <property type="match status" value="1"/>
</dbReference>
<evidence type="ECO:0000256" key="8">
    <source>
        <dbReference type="ARBA" id="ARBA00022771"/>
    </source>
</evidence>
<comment type="pathway">
    <text evidence="3">Protein modification; protein ubiquitination.</text>
</comment>
<dbReference type="Gene3D" id="3.30.40.10">
    <property type="entry name" value="Zinc/RING finger domain, C3HC4 (zinc finger)"/>
    <property type="match status" value="1"/>
</dbReference>
<keyword evidence="10" id="KW-0862">Zinc</keyword>
<feature type="compositionally biased region" description="Basic and acidic residues" evidence="14">
    <location>
        <begin position="1"/>
        <end position="11"/>
    </location>
</feature>
<evidence type="ECO:0000256" key="12">
    <source>
        <dbReference type="ARBA" id="ARBA00023136"/>
    </source>
</evidence>
<feature type="compositionally biased region" description="Polar residues" evidence="14">
    <location>
        <begin position="13"/>
        <end position="27"/>
    </location>
</feature>
<name>A0A8J5FSY3_ZINOF</name>
<dbReference type="InterPro" id="IPR013083">
    <property type="entry name" value="Znf_RING/FYVE/PHD"/>
</dbReference>
<feature type="domain" description="RING-type" evidence="16">
    <location>
        <begin position="286"/>
        <end position="328"/>
    </location>
</feature>
<feature type="region of interest" description="Disordered" evidence="14">
    <location>
        <begin position="1"/>
        <end position="27"/>
    </location>
</feature>
<proteinExistence type="predicted"/>
<dbReference type="CDD" id="cd16454">
    <property type="entry name" value="RING-H2_PA-TM-RING"/>
    <property type="match status" value="1"/>
</dbReference>
<dbReference type="PANTHER" id="PTHR46539:SF30">
    <property type="entry name" value="BNAA06G39360D PROTEIN"/>
    <property type="match status" value="1"/>
</dbReference>
<sequence length="346" mass="39068">MRKGTGSERKYTQHNFKTLNPQSGNHAVKLNSENRGLLNTRTTITLGENSKTHWRSWRNEYRRASQRRATEPGDRGRATVRREAESCHRHCRGFAFRRLRSRGASWTVASPTVPTPAKRQRIEKWGRRMCSRRSRQTPMELLFNSRQDSCGKAGIRSKAYSLFKVCLLRVFDADPPARISMEHSLHSGDDLLSGSSHPSRFPPTTPPRPPAYIDQVLLPLFLFVLSFLIVGAVISVAFGSSSEAEERLARRMKKRKKRGLDPARVTSFLLVPFGAVDWGREEAGECAVCLVEFRCDDDLRVLPGCGHGYHAECIDPWLIRHATCPLCRNDLASPPARSPGRHVIDA</sequence>
<evidence type="ECO:0000256" key="14">
    <source>
        <dbReference type="SAM" id="MobiDB-lite"/>
    </source>
</evidence>
<keyword evidence="9" id="KW-0833">Ubl conjugation pathway</keyword>
<evidence type="ECO:0000256" key="10">
    <source>
        <dbReference type="ARBA" id="ARBA00022833"/>
    </source>
</evidence>
<keyword evidence="8 13" id="KW-0863">Zinc-finger</keyword>
<keyword evidence="12 15" id="KW-0472">Membrane</keyword>
<keyword evidence="11 15" id="KW-1133">Transmembrane helix</keyword>